<feature type="transmembrane region" description="Helical" evidence="8">
    <location>
        <begin position="87"/>
        <end position="107"/>
    </location>
</feature>
<evidence type="ECO:0000256" key="8">
    <source>
        <dbReference type="RuleBase" id="RU363041"/>
    </source>
</evidence>
<evidence type="ECO:0000256" key="1">
    <source>
        <dbReference type="ARBA" id="ARBA00004651"/>
    </source>
</evidence>
<evidence type="ECO:0000313" key="10">
    <source>
        <dbReference type="Proteomes" id="UP000275225"/>
    </source>
</evidence>
<evidence type="ECO:0000256" key="4">
    <source>
        <dbReference type="ARBA" id="ARBA00022475"/>
    </source>
</evidence>
<evidence type="ECO:0000256" key="2">
    <source>
        <dbReference type="ARBA" id="ARBA00009142"/>
    </source>
</evidence>
<name>A0A3N6X3J1_9ACTN</name>
<reference evidence="9 10" key="1">
    <citation type="submission" date="2018-11" db="EMBL/GenBank/DDBJ databases">
        <authorList>
            <person name="Li F."/>
        </authorList>
    </citation>
    <scope>NUCLEOTIDE SEQUENCE [LARGE SCALE GENOMIC DNA]</scope>
    <source>
        <strain evidence="9 10">YS17T</strain>
    </source>
</reference>
<dbReference type="GO" id="GO:0005886">
    <property type="term" value="C:plasma membrane"/>
    <property type="evidence" value="ECO:0007669"/>
    <property type="project" value="UniProtKB-SubCell"/>
</dbReference>
<evidence type="ECO:0000256" key="3">
    <source>
        <dbReference type="ARBA" id="ARBA00022448"/>
    </source>
</evidence>
<sequence length="240" mass="24394">MVAVFVGAVAQRVAGLGFALLASPFLVLLLGAHEGVIVINACGLVSSALVMARVWSDVDWRLFAALGIPAMIATVPASWLALGLPPAPVSVVVGIVVLVGLSISWALQRTRLVVRGVGAGAVAGAIGGASNAIAGAAGPAFTAYALLARVPQPQFVATLQPLFIATSVVTLTTKAVTSPTSAPDLGVLLWLLVIALIVAGVFAGDWLQRYIRDDQARAFVIVLAFLGAVATVVDGLRGLS</sequence>
<keyword evidence="10" id="KW-1185">Reference proteome</keyword>
<feature type="transmembrane region" description="Helical" evidence="8">
    <location>
        <begin position="187"/>
        <end position="207"/>
    </location>
</feature>
<dbReference type="PANTHER" id="PTHR30269:SF37">
    <property type="entry name" value="MEMBRANE TRANSPORTER PROTEIN"/>
    <property type="match status" value="1"/>
</dbReference>
<dbReference type="Proteomes" id="UP000275225">
    <property type="component" value="Unassembled WGS sequence"/>
</dbReference>
<comment type="subcellular location">
    <subcellularLocation>
        <location evidence="1 8">Cell membrane</location>
        <topology evidence="1 8">Multi-pass membrane protein</topology>
    </subcellularLocation>
</comment>
<keyword evidence="6 8" id="KW-1133">Transmembrane helix</keyword>
<dbReference type="PANTHER" id="PTHR30269">
    <property type="entry name" value="TRANSMEMBRANE PROTEIN YFCA"/>
    <property type="match status" value="1"/>
</dbReference>
<evidence type="ECO:0000256" key="6">
    <source>
        <dbReference type="ARBA" id="ARBA00022989"/>
    </source>
</evidence>
<dbReference type="InterPro" id="IPR052017">
    <property type="entry name" value="TSUP"/>
</dbReference>
<keyword evidence="5 8" id="KW-0812">Transmembrane</keyword>
<accession>A0A3N6X3J1</accession>
<feature type="transmembrane region" description="Helical" evidence="8">
    <location>
        <begin position="119"/>
        <end position="147"/>
    </location>
</feature>
<feature type="transmembrane region" description="Helical" evidence="8">
    <location>
        <begin position="62"/>
        <end position="81"/>
    </location>
</feature>
<dbReference type="EMBL" id="RQJX01000008">
    <property type="protein sequence ID" value="RQN08228.1"/>
    <property type="molecule type" value="Genomic_DNA"/>
</dbReference>
<evidence type="ECO:0000313" key="9">
    <source>
        <dbReference type="EMBL" id="RQN08228.1"/>
    </source>
</evidence>
<keyword evidence="3" id="KW-0813">Transport</keyword>
<comment type="similarity">
    <text evidence="2 8">Belongs to the 4-toluene sulfonate uptake permease (TSUP) (TC 2.A.102) family.</text>
</comment>
<protein>
    <recommendedName>
        <fullName evidence="8">Probable membrane transporter protein</fullName>
    </recommendedName>
</protein>
<dbReference type="AlphaFoldDB" id="A0A3N6X3J1"/>
<evidence type="ECO:0000256" key="7">
    <source>
        <dbReference type="ARBA" id="ARBA00023136"/>
    </source>
</evidence>
<dbReference type="Pfam" id="PF01925">
    <property type="entry name" value="TauE"/>
    <property type="match status" value="1"/>
</dbReference>
<organism evidence="9 10">
    <name type="scientific">Aeromicrobium camelliae</name>
    <dbReference type="NCBI Taxonomy" id="1538144"/>
    <lineage>
        <taxon>Bacteria</taxon>
        <taxon>Bacillati</taxon>
        <taxon>Actinomycetota</taxon>
        <taxon>Actinomycetes</taxon>
        <taxon>Propionibacteriales</taxon>
        <taxon>Nocardioidaceae</taxon>
        <taxon>Aeromicrobium</taxon>
    </lineage>
</organism>
<comment type="caution">
    <text evidence="9">The sequence shown here is derived from an EMBL/GenBank/DDBJ whole genome shotgun (WGS) entry which is preliminary data.</text>
</comment>
<gene>
    <name evidence="9" type="ORF">EHW97_07305</name>
</gene>
<feature type="transmembrane region" description="Helical" evidence="8">
    <location>
        <begin position="25"/>
        <end position="50"/>
    </location>
</feature>
<dbReference type="InterPro" id="IPR002781">
    <property type="entry name" value="TM_pro_TauE-like"/>
</dbReference>
<dbReference type="OrthoDB" id="3872971at2"/>
<keyword evidence="7 8" id="KW-0472">Membrane</keyword>
<keyword evidence="4 8" id="KW-1003">Cell membrane</keyword>
<proteinExistence type="inferred from homology"/>
<feature type="transmembrane region" description="Helical" evidence="8">
    <location>
        <begin position="219"/>
        <end position="239"/>
    </location>
</feature>
<evidence type="ECO:0000256" key="5">
    <source>
        <dbReference type="ARBA" id="ARBA00022692"/>
    </source>
</evidence>